<evidence type="ECO:0000313" key="4">
    <source>
        <dbReference type="Proteomes" id="UP000697710"/>
    </source>
</evidence>
<feature type="region of interest" description="Disordered" evidence="1">
    <location>
        <begin position="1"/>
        <end position="61"/>
    </location>
</feature>
<feature type="compositionally biased region" description="Gly residues" evidence="1">
    <location>
        <begin position="18"/>
        <end position="44"/>
    </location>
</feature>
<evidence type="ECO:0000259" key="2">
    <source>
        <dbReference type="Pfam" id="PF12740"/>
    </source>
</evidence>
<dbReference type="Gene3D" id="3.40.50.1820">
    <property type="entry name" value="alpha/beta hydrolase"/>
    <property type="match status" value="1"/>
</dbReference>
<dbReference type="InterPro" id="IPR041127">
    <property type="entry name" value="PET_hydrolase/cutinase-like"/>
</dbReference>
<comment type="caution">
    <text evidence="3">The sequence shown here is derived from an EMBL/GenBank/DDBJ whole genome shotgun (WGS) entry which is preliminary data.</text>
</comment>
<accession>A0A956LY28</accession>
<sequence>FGNGRLRATYEPPSPGSDGNGGDVTGGSRNGGDDTGSTGNGSDGAGDDGNVEARTIDAGGSPYQDEVRIRVAPWPGLSGESIAAYPSFHFVDTYDTDDVMEAALDPTRSPERRGYECDVYVVEHKSPVAWGGNTDLIDATGVVETITLNAGSIADNRVAVWSGGLDAGPLVSNAYDIVYDFGRDGRLDPGDLIDGFDANRAGAFVVKDLNAPGPYAVSQGDYSAGTYLTQRTYYPSNLAQLGAVPLVTIGHGNGHQYTWYGYLGQHLASHGYVVMSYRNNTGPGIETASTTTLTNLDYLLTHLDSVLGGVLAGHLDTHRIGWIGHSRGGEGVVRAYDRIFDGAWSPQGYEIDDVRAVASIAPTVYLTAAESDPHDVSYYLIVGGADGDVTGRPDLPGDQYFRISDRSLGISQTSYVHGATHNDFNCCGFDDGIGPDQIGRPEAQRVAKSYFLALMQLYLDGNPATREFFTRMYDDLPPSGIAPEVEIATTFREVDQVGNFVIDDFQTQPALGTSSSNGTVTMTVANAHEGLNEDADVSYTWTPSDPMNGMIFYSGSGDFSRGLIFDHPTMETRWIEFEVVPAFRDVRDHRHLSLRACQGTRHPETVALDDAHSFAVTLRDENGVSSTVAFGSWGQLTPLYPRTGSGVGAGWVNEMNTVRISLAEFEADGSGIDLSRIAAVRIELGAPYGSPRGRIGLDDVMFTLD</sequence>
<dbReference type="SUPFAM" id="SSF53474">
    <property type="entry name" value="alpha/beta-Hydrolases"/>
    <property type="match status" value="1"/>
</dbReference>
<reference evidence="3" key="1">
    <citation type="submission" date="2020-04" db="EMBL/GenBank/DDBJ databases">
        <authorList>
            <person name="Zhang T."/>
        </authorList>
    </citation>
    <scope>NUCLEOTIDE SEQUENCE</scope>
    <source>
        <strain evidence="3">HKST-UBA01</strain>
    </source>
</reference>
<evidence type="ECO:0000256" key="1">
    <source>
        <dbReference type="SAM" id="MobiDB-lite"/>
    </source>
</evidence>
<evidence type="ECO:0000313" key="3">
    <source>
        <dbReference type="EMBL" id="MCA9726305.1"/>
    </source>
</evidence>
<gene>
    <name evidence="3" type="ORF">KC729_01385</name>
</gene>
<name>A0A956LY28_UNCEI</name>
<dbReference type="PANTHER" id="PTHR33428:SF14">
    <property type="entry name" value="CARBOXYLESTERASE TYPE B DOMAIN-CONTAINING PROTEIN"/>
    <property type="match status" value="1"/>
</dbReference>
<dbReference type="InterPro" id="IPR029058">
    <property type="entry name" value="AB_hydrolase_fold"/>
</dbReference>
<reference evidence="3" key="2">
    <citation type="journal article" date="2021" name="Microbiome">
        <title>Successional dynamics and alternative stable states in a saline activated sludge microbial community over 9 years.</title>
        <authorList>
            <person name="Wang Y."/>
            <person name="Ye J."/>
            <person name="Ju F."/>
            <person name="Liu L."/>
            <person name="Boyd J.A."/>
            <person name="Deng Y."/>
            <person name="Parks D.H."/>
            <person name="Jiang X."/>
            <person name="Yin X."/>
            <person name="Woodcroft B.J."/>
            <person name="Tyson G.W."/>
            <person name="Hugenholtz P."/>
            <person name="Polz M.F."/>
            <person name="Zhang T."/>
        </authorList>
    </citation>
    <scope>NUCLEOTIDE SEQUENCE</scope>
    <source>
        <strain evidence="3">HKST-UBA01</strain>
    </source>
</reference>
<protein>
    <recommendedName>
        <fullName evidence="2">PET hydrolase/cutinase-like domain-containing protein</fullName>
    </recommendedName>
</protein>
<proteinExistence type="predicted"/>
<dbReference type="PANTHER" id="PTHR33428">
    <property type="entry name" value="CHLOROPHYLLASE-2, CHLOROPLASTIC"/>
    <property type="match status" value="1"/>
</dbReference>
<feature type="domain" description="PET hydrolase/cutinase-like" evidence="2">
    <location>
        <begin position="211"/>
        <end position="335"/>
    </location>
</feature>
<dbReference type="EMBL" id="JAGQHR010000017">
    <property type="protein sequence ID" value="MCA9726305.1"/>
    <property type="molecule type" value="Genomic_DNA"/>
</dbReference>
<dbReference type="Pfam" id="PF12740">
    <property type="entry name" value="PETase"/>
    <property type="match status" value="1"/>
</dbReference>
<organism evidence="3 4">
    <name type="scientific">Eiseniibacteriota bacterium</name>
    <dbReference type="NCBI Taxonomy" id="2212470"/>
    <lineage>
        <taxon>Bacteria</taxon>
        <taxon>Candidatus Eiseniibacteriota</taxon>
    </lineage>
</organism>
<dbReference type="Proteomes" id="UP000697710">
    <property type="component" value="Unassembled WGS sequence"/>
</dbReference>
<feature type="non-terminal residue" evidence="3">
    <location>
        <position position="1"/>
    </location>
</feature>
<dbReference type="AlphaFoldDB" id="A0A956LY28"/>